<dbReference type="PANTHER" id="PTHR11070:SF45">
    <property type="entry name" value="DNA 3'-5' HELICASE"/>
    <property type="match status" value="1"/>
</dbReference>
<reference evidence="9" key="1">
    <citation type="submission" date="2016-06" db="EMBL/GenBank/DDBJ databases">
        <authorList>
            <person name="Varghese N."/>
            <person name="Submissions Spin"/>
        </authorList>
    </citation>
    <scope>NUCLEOTIDE SEQUENCE [LARGE SCALE GENOMIC DNA]</scope>
    <source>
        <strain evidence="9">DSM 44875</strain>
    </source>
</reference>
<sequence>MRRKSALNNSTAGVSEVTPQGEPATSTAEDVARRSAVAEEQAFLDVATARRDRLVDHLQVELSSEALDELERARQRMLRQQYEELRRAREGLVFGRLDGLDGTVRHVGRVGLRNDSEDSEPLLVDWRAPAARPFYTATAVDPQGQARRRHIRTRGMAVVGVDDEPLDGTMTAELVGEGALLAALDQRRTGHMSTAISTLQREQDEIIRAEATGPLIVQGGPGTGKTVVALHRVAYLLFAHRKMADQAVLVLGPSPRFLQYIAQVLPALGETAVVSATCDTLLTDIQVGRDESRLLAEIKGRALWQPALENYVTSLLPRPRELKLRWDGEFYVITAATVAQALASAVQGRSYHRARAAFAEQLHHLLAEAVAEQREALMNEMEEGFEDILARVDRSMQHGHHPGRTSTGSDIDGLLSEEEIEHLRTRIAESAIIARFIEAWWPTLDAETLLGDLLADRTLLARFAPQLSPQEITAVSAEPAPWASSDIPLLDALADLLGEVDAPQPQGEFVADRARRQRGWVYGHVVIDEAQELSEMQWHMVLRRCPSRSITAVGDIDQTEAAHRHTSWAQAVQAVFADRWTAAELTICYRTPREVMDLTEPVLKEAGSHNTPPRAVRSSGIAPWELAITPAELADDAARAVRQLQQRWHGGTVGVIAPADRIAELLEVLSDVPVLTATQSKGLEWDATLLIDPQGIAAEPRGWNGLYVALTRCTQELGQLILTQPSPHTGTRSPDVGRVPGT</sequence>
<accession>A0A1C4U406</accession>
<dbReference type="GO" id="GO:0043138">
    <property type="term" value="F:3'-5' DNA helicase activity"/>
    <property type="evidence" value="ECO:0007669"/>
    <property type="project" value="TreeGrafter"/>
</dbReference>
<evidence type="ECO:0000256" key="6">
    <source>
        <dbReference type="SAM" id="MobiDB-lite"/>
    </source>
</evidence>
<evidence type="ECO:0000256" key="4">
    <source>
        <dbReference type="ARBA" id="ARBA00022840"/>
    </source>
</evidence>
<dbReference type="PANTHER" id="PTHR11070">
    <property type="entry name" value="UVRD / RECB / PCRA DNA HELICASE FAMILY MEMBER"/>
    <property type="match status" value="1"/>
</dbReference>
<keyword evidence="3 5" id="KW-0347">Helicase</keyword>
<evidence type="ECO:0000259" key="7">
    <source>
        <dbReference type="PROSITE" id="PS51198"/>
    </source>
</evidence>
<dbReference type="SUPFAM" id="SSF52540">
    <property type="entry name" value="P-loop containing nucleoside triphosphate hydrolases"/>
    <property type="match status" value="1"/>
</dbReference>
<dbReference type="GO" id="GO:0000725">
    <property type="term" value="P:recombinational repair"/>
    <property type="evidence" value="ECO:0007669"/>
    <property type="project" value="TreeGrafter"/>
</dbReference>
<keyword evidence="2 5" id="KW-0378">Hydrolase</keyword>
<dbReference type="PROSITE" id="PS51198">
    <property type="entry name" value="UVRD_HELICASE_ATP_BIND"/>
    <property type="match status" value="1"/>
</dbReference>
<dbReference type="Gene3D" id="3.40.50.300">
    <property type="entry name" value="P-loop containing nucleotide triphosphate hydrolases"/>
    <property type="match status" value="2"/>
</dbReference>
<evidence type="ECO:0000256" key="2">
    <source>
        <dbReference type="ARBA" id="ARBA00022801"/>
    </source>
</evidence>
<keyword evidence="4 5" id="KW-0067">ATP-binding</keyword>
<dbReference type="InterPro" id="IPR000212">
    <property type="entry name" value="DNA_helicase_UvrD/REP"/>
</dbReference>
<feature type="compositionally biased region" description="Polar residues" evidence="6">
    <location>
        <begin position="1"/>
        <end position="13"/>
    </location>
</feature>
<dbReference type="GO" id="GO:0003677">
    <property type="term" value="F:DNA binding"/>
    <property type="evidence" value="ECO:0007669"/>
    <property type="project" value="InterPro"/>
</dbReference>
<dbReference type="Proteomes" id="UP000198243">
    <property type="component" value="Chromosome I"/>
</dbReference>
<dbReference type="Pfam" id="PF13245">
    <property type="entry name" value="AAA_19"/>
    <property type="match status" value="1"/>
</dbReference>
<gene>
    <name evidence="8" type="ORF">GA0070607_0107</name>
</gene>
<protein>
    <submittedName>
        <fullName evidence="8">DNA helicase IV</fullName>
    </submittedName>
</protein>
<dbReference type="GO" id="GO:0016787">
    <property type="term" value="F:hydrolase activity"/>
    <property type="evidence" value="ECO:0007669"/>
    <property type="project" value="UniProtKB-UniRule"/>
</dbReference>
<dbReference type="OrthoDB" id="3400185at2"/>
<dbReference type="RefSeq" id="WP_089016396.1">
    <property type="nucleotide sequence ID" value="NZ_LT607412.1"/>
</dbReference>
<feature type="region of interest" description="Disordered" evidence="6">
    <location>
        <begin position="1"/>
        <end position="33"/>
    </location>
</feature>
<dbReference type="InterPro" id="IPR014016">
    <property type="entry name" value="UvrD-like_ATP-bd"/>
</dbReference>
<dbReference type="InterPro" id="IPR027417">
    <property type="entry name" value="P-loop_NTPase"/>
</dbReference>
<evidence type="ECO:0000313" key="8">
    <source>
        <dbReference type="EMBL" id="SCE66337.1"/>
    </source>
</evidence>
<dbReference type="GO" id="GO:0005829">
    <property type="term" value="C:cytosol"/>
    <property type="evidence" value="ECO:0007669"/>
    <property type="project" value="TreeGrafter"/>
</dbReference>
<evidence type="ECO:0000256" key="5">
    <source>
        <dbReference type="PROSITE-ProRule" id="PRU00560"/>
    </source>
</evidence>
<feature type="binding site" evidence="5">
    <location>
        <begin position="219"/>
        <end position="226"/>
    </location>
    <ligand>
        <name>ATP</name>
        <dbReference type="ChEBI" id="CHEBI:30616"/>
    </ligand>
</feature>
<dbReference type="AlphaFoldDB" id="A0A1C4U406"/>
<evidence type="ECO:0000256" key="3">
    <source>
        <dbReference type="ARBA" id="ARBA00022806"/>
    </source>
</evidence>
<proteinExistence type="predicted"/>
<keyword evidence="9" id="KW-1185">Reference proteome</keyword>
<dbReference type="GO" id="GO:0005524">
    <property type="term" value="F:ATP binding"/>
    <property type="evidence" value="ECO:0007669"/>
    <property type="project" value="UniProtKB-UniRule"/>
</dbReference>
<name>A0A1C4U406_9ACTN</name>
<dbReference type="EMBL" id="LT607412">
    <property type="protein sequence ID" value="SCE66337.1"/>
    <property type="molecule type" value="Genomic_DNA"/>
</dbReference>
<organism evidence="8 9">
    <name type="scientific">Micromonospora coriariae</name>
    <dbReference type="NCBI Taxonomy" id="285665"/>
    <lineage>
        <taxon>Bacteria</taxon>
        <taxon>Bacillati</taxon>
        <taxon>Actinomycetota</taxon>
        <taxon>Actinomycetes</taxon>
        <taxon>Micromonosporales</taxon>
        <taxon>Micromonosporaceae</taxon>
        <taxon>Micromonospora</taxon>
    </lineage>
</organism>
<keyword evidence="1 5" id="KW-0547">Nucleotide-binding</keyword>
<evidence type="ECO:0000256" key="1">
    <source>
        <dbReference type="ARBA" id="ARBA00022741"/>
    </source>
</evidence>
<feature type="domain" description="UvrD-like helicase ATP-binding" evidence="7">
    <location>
        <begin position="198"/>
        <end position="592"/>
    </location>
</feature>
<evidence type="ECO:0000313" key="9">
    <source>
        <dbReference type="Proteomes" id="UP000198243"/>
    </source>
</evidence>